<feature type="region of interest" description="Disordered" evidence="1">
    <location>
        <begin position="1"/>
        <end position="83"/>
    </location>
</feature>
<name>A0A4S8MX67_DENBC</name>
<dbReference type="PANTHER" id="PTHR28094:SF1">
    <property type="entry name" value="MEIOTICALLY UP-REGULATED GENE 113 PROTEIN"/>
    <property type="match status" value="1"/>
</dbReference>
<evidence type="ECO:0000313" key="2">
    <source>
        <dbReference type="EMBL" id="THV07967.1"/>
    </source>
</evidence>
<reference evidence="2 3" key="1">
    <citation type="journal article" date="2019" name="Nat. Ecol. Evol.">
        <title>Megaphylogeny resolves global patterns of mushroom evolution.</title>
        <authorList>
            <person name="Varga T."/>
            <person name="Krizsan K."/>
            <person name="Foldi C."/>
            <person name="Dima B."/>
            <person name="Sanchez-Garcia M."/>
            <person name="Sanchez-Ramirez S."/>
            <person name="Szollosi G.J."/>
            <person name="Szarkandi J.G."/>
            <person name="Papp V."/>
            <person name="Albert L."/>
            <person name="Andreopoulos W."/>
            <person name="Angelini C."/>
            <person name="Antonin V."/>
            <person name="Barry K.W."/>
            <person name="Bougher N.L."/>
            <person name="Buchanan P."/>
            <person name="Buyck B."/>
            <person name="Bense V."/>
            <person name="Catcheside P."/>
            <person name="Chovatia M."/>
            <person name="Cooper J."/>
            <person name="Damon W."/>
            <person name="Desjardin D."/>
            <person name="Finy P."/>
            <person name="Geml J."/>
            <person name="Haridas S."/>
            <person name="Hughes K."/>
            <person name="Justo A."/>
            <person name="Karasinski D."/>
            <person name="Kautmanova I."/>
            <person name="Kiss B."/>
            <person name="Kocsube S."/>
            <person name="Kotiranta H."/>
            <person name="LaButti K.M."/>
            <person name="Lechner B.E."/>
            <person name="Liimatainen K."/>
            <person name="Lipzen A."/>
            <person name="Lukacs Z."/>
            <person name="Mihaltcheva S."/>
            <person name="Morgado L.N."/>
            <person name="Niskanen T."/>
            <person name="Noordeloos M.E."/>
            <person name="Ohm R.A."/>
            <person name="Ortiz-Santana B."/>
            <person name="Ovrebo C."/>
            <person name="Racz N."/>
            <person name="Riley R."/>
            <person name="Savchenko A."/>
            <person name="Shiryaev A."/>
            <person name="Soop K."/>
            <person name="Spirin V."/>
            <person name="Szebenyi C."/>
            <person name="Tomsovsky M."/>
            <person name="Tulloss R.E."/>
            <person name="Uehling J."/>
            <person name="Grigoriev I.V."/>
            <person name="Vagvolgyi C."/>
            <person name="Papp T."/>
            <person name="Martin F.M."/>
            <person name="Miettinen O."/>
            <person name="Hibbett D.S."/>
            <person name="Nagy L.G."/>
        </authorList>
    </citation>
    <scope>NUCLEOTIDE SEQUENCE [LARGE SCALE GENOMIC DNA]</scope>
    <source>
        <strain evidence="2 3">CBS 962.96</strain>
    </source>
</reference>
<evidence type="ECO:0008006" key="4">
    <source>
        <dbReference type="Google" id="ProtNLM"/>
    </source>
</evidence>
<dbReference type="Proteomes" id="UP000297245">
    <property type="component" value="Unassembled WGS sequence"/>
</dbReference>
<feature type="compositionally biased region" description="Pro residues" evidence="1">
    <location>
        <begin position="13"/>
        <end position="32"/>
    </location>
</feature>
<evidence type="ECO:0000313" key="3">
    <source>
        <dbReference type="Proteomes" id="UP000297245"/>
    </source>
</evidence>
<dbReference type="PANTHER" id="PTHR28094">
    <property type="entry name" value="MEIOTICALLY UP-REGULATED GENE 113 PROTEIN"/>
    <property type="match status" value="1"/>
</dbReference>
<gene>
    <name evidence="2" type="ORF">K435DRAFT_815212</name>
</gene>
<accession>A0A4S8MX67</accession>
<proteinExistence type="predicted"/>
<evidence type="ECO:0000256" key="1">
    <source>
        <dbReference type="SAM" id="MobiDB-lite"/>
    </source>
</evidence>
<dbReference type="OrthoDB" id="2417614at2759"/>
<feature type="compositionally biased region" description="Polar residues" evidence="1">
    <location>
        <begin position="1"/>
        <end position="10"/>
    </location>
</feature>
<protein>
    <recommendedName>
        <fullName evidence="4">DUF1766-domain-containing protein</fullName>
    </recommendedName>
</protein>
<dbReference type="Pfam" id="PF13455">
    <property type="entry name" value="MUG113"/>
    <property type="match status" value="1"/>
</dbReference>
<keyword evidence="3" id="KW-1185">Reference proteome</keyword>
<feature type="compositionally biased region" description="Low complexity" evidence="1">
    <location>
        <begin position="73"/>
        <end position="82"/>
    </location>
</feature>
<dbReference type="EMBL" id="ML179036">
    <property type="protein sequence ID" value="THV07967.1"/>
    <property type="molecule type" value="Genomic_DNA"/>
</dbReference>
<dbReference type="AlphaFoldDB" id="A0A4S8MX67"/>
<organism evidence="2 3">
    <name type="scientific">Dendrothele bispora (strain CBS 962.96)</name>
    <dbReference type="NCBI Taxonomy" id="1314807"/>
    <lineage>
        <taxon>Eukaryota</taxon>
        <taxon>Fungi</taxon>
        <taxon>Dikarya</taxon>
        <taxon>Basidiomycota</taxon>
        <taxon>Agaricomycotina</taxon>
        <taxon>Agaricomycetes</taxon>
        <taxon>Agaricomycetidae</taxon>
        <taxon>Agaricales</taxon>
        <taxon>Agaricales incertae sedis</taxon>
        <taxon>Dendrothele</taxon>
    </lineage>
</organism>
<dbReference type="InterPro" id="IPR053006">
    <property type="entry name" value="Meiosis_regulatory"/>
</dbReference>
<sequence>MQHNSYNGLNHLSPPPLPRPPRPVSDPPPSFPHPIVYDPFGFGSGPPTPAHPSPAKLTKPGRLRASSTPPSPITSTISSSSSDEVTQCAGVTKAGKRCTRQVKCGPAYSNAVPDDKTIKRFCHQHAKEILTPSGFYTHSTGRWIDFADYIPDYLSSDTQAAIRVEMEKKRSASDVEGYIYTFEIRDPDDKRHIKLKVGRTNNVVRRLNDWGKQCGSKEQVLRGWYPGSVEDGDDDDTSLMKGRVRAGGQGVWSHRLERLIHLELADLAVSQQYLEPGTPNKSKKALGLGNGGGHAPCEDCGSIHKEIFQFKRFGKGRNEGKEWELVVRTVIEGWGTFVKDFVEL</sequence>